<dbReference type="OrthoDB" id="242013at2"/>
<gene>
    <name evidence="3" type="primary">bamB</name>
    <name evidence="3" type="ORF">Pla110_14300</name>
</gene>
<dbReference type="Proteomes" id="UP000317178">
    <property type="component" value="Chromosome"/>
</dbReference>
<evidence type="ECO:0000313" key="4">
    <source>
        <dbReference type="Proteomes" id="UP000317178"/>
    </source>
</evidence>
<name>A0A518CKG9_9PLAN</name>
<evidence type="ECO:0000313" key="3">
    <source>
        <dbReference type="EMBL" id="QDU79716.1"/>
    </source>
</evidence>
<protein>
    <submittedName>
        <fullName evidence="3">Outer membrane protein assembly factor BamB</fullName>
    </submittedName>
</protein>
<evidence type="ECO:0000259" key="2">
    <source>
        <dbReference type="Pfam" id="PF13360"/>
    </source>
</evidence>
<evidence type="ECO:0000256" key="1">
    <source>
        <dbReference type="SAM" id="MobiDB-lite"/>
    </source>
</evidence>
<feature type="domain" description="Pyrrolo-quinoline quinone repeat" evidence="2">
    <location>
        <begin position="564"/>
        <end position="742"/>
    </location>
</feature>
<dbReference type="SUPFAM" id="SSF50998">
    <property type="entry name" value="Quinoprotein alcohol dehydrogenase-like"/>
    <property type="match status" value="2"/>
</dbReference>
<dbReference type="InterPro" id="IPR002372">
    <property type="entry name" value="PQQ_rpt_dom"/>
</dbReference>
<keyword evidence="4" id="KW-1185">Reference proteome</keyword>
<feature type="region of interest" description="Disordered" evidence="1">
    <location>
        <begin position="1603"/>
        <end position="1634"/>
    </location>
</feature>
<proteinExistence type="predicted"/>
<dbReference type="KEGG" id="plon:Pla110_14300"/>
<dbReference type="EMBL" id="CP036281">
    <property type="protein sequence ID" value="QDU79716.1"/>
    <property type="molecule type" value="Genomic_DNA"/>
</dbReference>
<dbReference type="InterPro" id="IPR015943">
    <property type="entry name" value="WD40/YVTN_repeat-like_dom_sf"/>
</dbReference>
<dbReference type="Gene3D" id="2.130.10.10">
    <property type="entry name" value="YVTN repeat-like/Quinoprotein amine dehydrogenase"/>
    <property type="match status" value="2"/>
</dbReference>
<dbReference type="InterPro" id="IPR011047">
    <property type="entry name" value="Quinoprotein_ADH-like_sf"/>
</dbReference>
<organism evidence="3 4">
    <name type="scientific">Polystyrenella longa</name>
    <dbReference type="NCBI Taxonomy" id="2528007"/>
    <lineage>
        <taxon>Bacteria</taxon>
        <taxon>Pseudomonadati</taxon>
        <taxon>Planctomycetota</taxon>
        <taxon>Planctomycetia</taxon>
        <taxon>Planctomycetales</taxon>
        <taxon>Planctomycetaceae</taxon>
        <taxon>Polystyrenella</taxon>
    </lineage>
</organism>
<dbReference type="PANTHER" id="PTHR34512:SF30">
    <property type="entry name" value="OUTER MEMBRANE PROTEIN ASSEMBLY FACTOR BAMB"/>
    <property type="match status" value="1"/>
</dbReference>
<sequence>MDRNRNLDEFLAPDSLLRSVFSLLLSSVLVLCAGAELSAQDGNEQPEQAQPGIQNLLKKARQGLQNLLGPFGDNEDLEEIPEDAVSGQFDITRDPHAPVKNEIANLWRRTEKNIAAGEFQQGYELLHHILTRTDEDLMYSPDGKLISLRLLAQEKLNDLPEEYRQTYIKQYDLLSQKEYQQALKDNDFHKIYEIASRYLLTEGGQKGANWLGAYHLDHGRYGLAAYWFNLLREQDARITQSFHWQSRLLLAFSAAQKEREAEQLLSEITQAYPNESDELRSMLEMWDQKIVLNTASQTSLEEWAVPFGSAGRNGIAAGGDPILTPRWEVERTNDQLLQEQIEALVETLVDDQESLVIPNFPVFMDGFAAFKTLRGLVVIDAETGHLEWETQEEYSPEEIVGMVGDNELKVNPQAIRVNGRVQIRVNGINARGVRRMMNQFDTGLPATYNPLVRLIFKNATYGMVSCDKQRVYTLEDVASIGGPENDWGGIRNGNFIDPFHRDWNTNKLAAYDLRSGRKHWAIGGADHDDEFDNQMAGYFFHSTPVVYRNELLVIAEKQNEIQLLALAPQTGALLWKQLIAFSDTDISIDVMRRYMGGQVAVADGVIVCPTAAGWLVGVDAMTHSVLWANRYHRGDLDEESARSWRRNYDVSEQLGDWKVTPPFISQNSVVYAPPEGESLNCYDLQTGEQLWGSQHQGRDPRRQDALFVAGVWGELVLVVENTQMAAYDLKQGRRVWKHAYTESMGKPAGFGVMNESSYYLPFDSGQLLKLRLDDGMLEETFNLASHGQQGKGPLGNLSLYQGKLLSYSWKGLQNFEQREFVAQQIEKRKSKNAQDPFALLKEAEISLMDHDYLKALQKLRGIDLSQIGAELKPEFQEVLRRVFRSEKISRTEDLEWGLNLLEEQATEAQDHLLSQQLRIANDLLAEDTSKAFSRGVELISFVRKHPDIYLEGDGRFGRKARVDVWLASELQQIWNAAANSGVTAGLAEQIEPLLAEADPQDVKLLQLYSRLFHFYEPIEAIQENLAQQLSSTDQWQVAERIWRNKLTRPQQKGQGVDLEQINQYRTNLVQLMKDRGLETDAIYYEQLPAGTDRSEVLDADVLTEELNPLTSITGRGALKTSWAMGDTATDGHRSLTLRRLGVGHSSYENTLLAGRLEEQAQLPWFRLYHPRVTQKQRVSFVHTTTGETYWSVPLRGERLSGYGEDCVMTSVEHLFVIQHGEMISVISPVDQSVLWTQRLSINNSDDLYQHMREFRVDSPLQGGKHALSEYLLSERKNEFGMIAFVNSEVIGVYGRHRLDVLDVMTGKRLWSLTDLPRETNVTGNRDVVFVRRTDPDTGRVHCDALSTRDGRLLEIDKELIENALYCNDHYFVTVDYETRTDPPANGEDRGQRIRLHVIKAVDLQTKEVFWTQEINAESKVSFLPSGLLLALDEEGVLSEIDLNLATVFRYQSLTKEQLESARNYFVLIDEEQVYLVGSRNGGRYADYAHIPIREMLKALPVDGGLYCFDRQSGKLNWSSQLKEQQLIVGSVYRSPWLVFASGQELDDESNFQDVVLEVLDRQQGKQLLKTDLAIEIGNNLVSFRVFPEKQVAELTTDSHRYQIGFADTDADAGKGGAEKPDPEEGKPATDPASN</sequence>
<dbReference type="RefSeq" id="WP_144994549.1">
    <property type="nucleotide sequence ID" value="NZ_CP036281.1"/>
</dbReference>
<reference evidence="3 4" key="1">
    <citation type="submission" date="2019-02" db="EMBL/GenBank/DDBJ databases">
        <title>Deep-cultivation of Planctomycetes and their phenomic and genomic characterization uncovers novel biology.</title>
        <authorList>
            <person name="Wiegand S."/>
            <person name="Jogler M."/>
            <person name="Boedeker C."/>
            <person name="Pinto D."/>
            <person name="Vollmers J."/>
            <person name="Rivas-Marin E."/>
            <person name="Kohn T."/>
            <person name="Peeters S.H."/>
            <person name="Heuer A."/>
            <person name="Rast P."/>
            <person name="Oberbeckmann S."/>
            <person name="Bunk B."/>
            <person name="Jeske O."/>
            <person name="Meyerdierks A."/>
            <person name="Storesund J.E."/>
            <person name="Kallscheuer N."/>
            <person name="Luecker S."/>
            <person name="Lage O.M."/>
            <person name="Pohl T."/>
            <person name="Merkel B.J."/>
            <person name="Hornburger P."/>
            <person name="Mueller R.-W."/>
            <person name="Bruemmer F."/>
            <person name="Labrenz M."/>
            <person name="Spormann A.M."/>
            <person name="Op den Camp H."/>
            <person name="Overmann J."/>
            <person name="Amann R."/>
            <person name="Jetten M.S.M."/>
            <person name="Mascher T."/>
            <person name="Medema M.H."/>
            <person name="Devos D.P."/>
            <person name="Kaster A.-K."/>
            <person name="Ovreas L."/>
            <person name="Rohde M."/>
            <person name="Galperin M.Y."/>
            <person name="Jogler C."/>
        </authorList>
    </citation>
    <scope>NUCLEOTIDE SEQUENCE [LARGE SCALE GENOMIC DNA]</scope>
    <source>
        <strain evidence="3 4">Pla110</strain>
    </source>
</reference>
<accession>A0A518CKG9</accession>
<feature type="compositionally biased region" description="Basic and acidic residues" evidence="1">
    <location>
        <begin position="1616"/>
        <end position="1627"/>
    </location>
</feature>
<dbReference type="Pfam" id="PF13360">
    <property type="entry name" value="PQQ_2"/>
    <property type="match status" value="1"/>
</dbReference>
<dbReference type="PANTHER" id="PTHR34512">
    <property type="entry name" value="CELL SURFACE PROTEIN"/>
    <property type="match status" value="1"/>
</dbReference>